<gene>
    <name evidence="1" type="ORF">A7A78_08150</name>
</gene>
<dbReference type="STRING" id="1385699.A7A78_08150"/>
<dbReference type="EMBL" id="LXIE01000050">
    <property type="protein sequence ID" value="OAD90176.1"/>
    <property type="molecule type" value="Genomic_DNA"/>
</dbReference>
<protein>
    <submittedName>
        <fullName evidence="1">Uncharacterized protein</fullName>
    </submittedName>
</protein>
<evidence type="ECO:0000313" key="2">
    <source>
        <dbReference type="Proteomes" id="UP000077552"/>
    </source>
</evidence>
<dbReference type="Proteomes" id="UP000077552">
    <property type="component" value="Unassembled WGS sequence"/>
</dbReference>
<proteinExistence type="predicted"/>
<keyword evidence="2" id="KW-1185">Reference proteome</keyword>
<dbReference type="RefSeq" id="WP_068763201.1">
    <property type="nucleotide sequence ID" value="NZ_LXIE01000050.1"/>
</dbReference>
<accession>A0A1A9LB20</accession>
<organism evidence="1 2">
    <name type="scientific">Aequorivita soesokkakensis</name>
    <dbReference type="NCBI Taxonomy" id="1385699"/>
    <lineage>
        <taxon>Bacteria</taxon>
        <taxon>Pseudomonadati</taxon>
        <taxon>Bacteroidota</taxon>
        <taxon>Flavobacteriia</taxon>
        <taxon>Flavobacteriales</taxon>
        <taxon>Flavobacteriaceae</taxon>
        <taxon>Aequorivita</taxon>
    </lineage>
</organism>
<dbReference type="AlphaFoldDB" id="A0A1A9LB20"/>
<name>A0A1A9LB20_9FLAO</name>
<dbReference type="OrthoDB" id="799583at2"/>
<comment type="caution">
    <text evidence="1">The sequence shown here is derived from an EMBL/GenBank/DDBJ whole genome shotgun (WGS) entry which is preliminary data.</text>
</comment>
<sequence>MLTKKIVQSHLAELPEKFSIDELVDRLILIEKIETGISQSENGEVIPDSQLDKELEKWFK</sequence>
<evidence type="ECO:0000313" key="1">
    <source>
        <dbReference type="EMBL" id="OAD90176.1"/>
    </source>
</evidence>
<reference evidence="1 2" key="1">
    <citation type="submission" date="2016-05" db="EMBL/GenBank/DDBJ databases">
        <title>Genome sequencing of Vitellibacter soesokkakensis RSSK-12.</title>
        <authorList>
            <person name="Thevarajoo S."/>
            <person name="Selvaratnam C."/>
            <person name="Goh K.M."/>
            <person name="Chan K.-G."/>
            <person name="Chong C.S."/>
        </authorList>
    </citation>
    <scope>NUCLEOTIDE SEQUENCE [LARGE SCALE GENOMIC DNA]</scope>
    <source>
        <strain evidence="1 2">RSSK-12</strain>
    </source>
</reference>